<evidence type="ECO:0000256" key="5">
    <source>
        <dbReference type="ARBA" id="ARBA00018141"/>
    </source>
</evidence>
<dbReference type="InterPro" id="IPR038418">
    <property type="entry name" value="6-PTP_synth/QueD_sf"/>
</dbReference>
<comment type="pathway">
    <text evidence="2">Purine metabolism; 7-cyano-7-deazaguanine biosynthesis.</text>
</comment>
<comment type="catalytic activity">
    <reaction evidence="10">
        <text>7,8-dihydroneopterin 3'-triphosphate + H2O = 6-carboxy-5,6,7,8-tetrahydropterin + triphosphate + acetaldehyde + 2 H(+)</text>
        <dbReference type="Rhea" id="RHEA:27966"/>
        <dbReference type="ChEBI" id="CHEBI:15343"/>
        <dbReference type="ChEBI" id="CHEBI:15377"/>
        <dbReference type="ChEBI" id="CHEBI:15378"/>
        <dbReference type="ChEBI" id="CHEBI:18036"/>
        <dbReference type="ChEBI" id="CHEBI:58462"/>
        <dbReference type="ChEBI" id="CHEBI:61032"/>
        <dbReference type="EC" id="4.1.2.50"/>
    </reaction>
</comment>
<comment type="cofactor">
    <cofactor evidence="1">
        <name>Zn(2+)</name>
        <dbReference type="ChEBI" id="CHEBI:29105"/>
    </cofactor>
</comment>
<sequence>MTTVERYHDISMGHRVVGHESKCRHLHGHNYRIHFTCSAAQLDELGRVIDFGVIKELLCMWLEEHWDHKMMIYDEDPLLPSLRELVPEDLVVVPFNPTAEAMAHYLVETIAPAQLAGTGVTLVSCRVEETARCSATYSLPI</sequence>
<keyword evidence="8" id="KW-0456">Lyase</keyword>
<evidence type="ECO:0000256" key="2">
    <source>
        <dbReference type="ARBA" id="ARBA00005061"/>
    </source>
</evidence>
<evidence type="ECO:0000256" key="6">
    <source>
        <dbReference type="ARBA" id="ARBA00022723"/>
    </source>
</evidence>
<dbReference type="AlphaFoldDB" id="C2M9Z5"/>
<dbReference type="EMBL" id="ACLR01000059">
    <property type="protein sequence ID" value="EEK17474.1"/>
    <property type="molecule type" value="Genomic_DNA"/>
</dbReference>
<dbReference type="STRING" id="596327.PORUE0001_1625"/>
<evidence type="ECO:0000256" key="10">
    <source>
        <dbReference type="ARBA" id="ARBA00048807"/>
    </source>
</evidence>
<evidence type="ECO:0000256" key="3">
    <source>
        <dbReference type="ARBA" id="ARBA00008900"/>
    </source>
</evidence>
<protein>
    <recommendedName>
        <fullName evidence="5">6-carboxy-5,6,7,8-tetrahydropterin synthase</fullName>
        <ecNumber evidence="4">4.1.2.50</ecNumber>
    </recommendedName>
    <alternativeName>
        <fullName evidence="9">Queuosine biosynthesis protein QueD</fullName>
    </alternativeName>
</protein>
<dbReference type="PANTHER" id="PTHR12589:SF7">
    <property type="entry name" value="6-PYRUVOYL TETRAHYDROBIOPTERIN SYNTHASE"/>
    <property type="match status" value="1"/>
</dbReference>
<dbReference type="Pfam" id="PF01242">
    <property type="entry name" value="PTPS"/>
    <property type="match status" value="1"/>
</dbReference>
<dbReference type="GO" id="GO:0046872">
    <property type="term" value="F:metal ion binding"/>
    <property type="evidence" value="ECO:0007669"/>
    <property type="project" value="UniProtKB-KW"/>
</dbReference>
<gene>
    <name evidence="11" type="primary">queD</name>
    <name evidence="11" type="ORF">PORUE0001_1625</name>
</gene>
<accession>C2M9Z5</accession>
<dbReference type="eggNOG" id="COG0720">
    <property type="taxonomic scope" value="Bacteria"/>
</dbReference>
<keyword evidence="6" id="KW-0479">Metal-binding</keyword>
<evidence type="ECO:0000256" key="1">
    <source>
        <dbReference type="ARBA" id="ARBA00001947"/>
    </source>
</evidence>
<comment type="caution">
    <text evidence="11">The sequence shown here is derived from an EMBL/GenBank/DDBJ whole genome shotgun (WGS) entry which is preliminary data.</text>
</comment>
<dbReference type="UniPathway" id="UPA00391"/>
<reference evidence="11 12" key="1">
    <citation type="submission" date="2009-04" db="EMBL/GenBank/DDBJ databases">
        <authorList>
            <person name="Sebastian Y."/>
            <person name="Madupu R."/>
            <person name="Durkin A.S."/>
            <person name="Torralba M."/>
            <person name="Methe B."/>
            <person name="Sutton G.G."/>
            <person name="Strausberg R.L."/>
            <person name="Nelson K.E."/>
        </authorList>
    </citation>
    <scope>NUCLEOTIDE SEQUENCE [LARGE SCALE GENOMIC DNA]</scope>
    <source>
        <strain evidence="11 12">60-3</strain>
    </source>
</reference>
<comment type="similarity">
    <text evidence="3">Belongs to the PTPS family. QueD subfamily.</text>
</comment>
<dbReference type="EC" id="4.1.2.50" evidence="4"/>
<keyword evidence="12" id="KW-1185">Reference proteome</keyword>
<evidence type="ECO:0000256" key="7">
    <source>
        <dbReference type="ARBA" id="ARBA00022833"/>
    </source>
</evidence>
<dbReference type="SUPFAM" id="SSF55620">
    <property type="entry name" value="Tetrahydrobiopterin biosynthesis enzymes-like"/>
    <property type="match status" value="1"/>
</dbReference>
<dbReference type="RefSeq" id="WP_007364760.1">
    <property type="nucleotide sequence ID" value="NZ_ACLR01000059.1"/>
</dbReference>
<evidence type="ECO:0000256" key="9">
    <source>
        <dbReference type="ARBA" id="ARBA00031449"/>
    </source>
</evidence>
<evidence type="ECO:0000313" key="11">
    <source>
        <dbReference type="EMBL" id="EEK17474.1"/>
    </source>
</evidence>
<evidence type="ECO:0000313" key="12">
    <source>
        <dbReference type="Proteomes" id="UP000003303"/>
    </source>
</evidence>
<dbReference type="InterPro" id="IPR007115">
    <property type="entry name" value="6-PTP_synth/QueD"/>
</dbReference>
<name>C2M9Z5_9PORP</name>
<organism evidence="11 12">
    <name type="scientific">Porphyromonas uenonis 60-3</name>
    <dbReference type="NCBI Taxonomy" id="596327"/>
    <lineage>
        <taxon>Bacteria</taxon>
        <taxon>Pseudomonadati</taxon>
        <taxon>Bacteroidota</taxon>
        <taxon>Bacteroidia</taxon>
        <taxon>Bacteroidales</taxon>
        <taxon>Porphyromonadaceae</taxon>
        <taxon>Porphyromonas</taxon>
    </lineage>
</organism>
<dbReference type="Proteomes" id="UP000003303">
    <property type="component" value="Unassembled WGS sequence"/>
</dbReference>
<dbReference type="GO" id="GO:0070497">
    <property type="term" value="F:6-carboxytetrahydropterin synthase activity"/>
    <property type="evidence" value="ECO:0007669"/>
    <property type="project" value="UniProtKB-EC"/>
</dbReference>
<evidence type="ECO:0000256" key="4">
    <source>
        <dbReference type="ARBA" id="ARBA00012982"/>
    </source>
</evidence>
<keyword evidence="7" id="KW-0862">Zinc</keyword>
<dbReference type="OrthoDB" id="9804698at2"/>
<dbReference type="PANTHER" id="PTHR12589">
    <property type="entry name" value="PYRUVOYL TETRAHYDROBIOPTERIN SYNTHASE"/>
    <property type="match status" value="1"/>
</dbReference>
<dbReference type="Gene3D" id="3.30.479.10">
    <property type="entry name" value="6-pyruvoyl tetrahydropterin synthase/QueD"/>
    <property type="match status" value="2"/>
</dbReference>
<proteinExistence type="inferred from homology"/>
<evidence type="ECO:0000256" key="8">
    <source>
        <dbReference type="ARBA" id="ARBA00023239"/>
    </source>
</evidence>